<dbReference type="EMBL" id="RHGB01000012">
    <property type="protein sequence ID" value="RNL61614.1"/>
    <property type="molecule type" value="Genomic_DNA"/>
</dbReference>
<dbReference type="AlphaFoldDB" id="A0A2S4HHP4"/>
<dbReference type="NCBIfam" id="TIGR04409">
    <property type="entry name" value="LptC_YrbK"/>
    <property type="match status" value="1"/>
</dbReference>
<dbReference type="InterPro" id="IPR052363">
    <property type="entry name" value="LPS_export_LptC"/>
</dbReference>
<evidence type="ECO:0000313" key="10">
    <source>
        <dbReference type="Proteomes" id="UP000274695"/>
    </source>
</evidence>
<evidence type="ECO:0000256" key="6">
    <source>
        <dbReference type="SAM" id="SignalP"/>
    </source>
</evidence>
<accession>A0A2S4HHP4</accession>
<feature type="chain" id="PRO_5015448338" evidence="6">
    <location>
        <begin position="21"/>
        <end position="189"/>
    </location>
</feature>
<dbReference type="RefSeq" id="WP_103683595.1">
    <property type="nucleotide sequence ID" value="NZ_PQGG01000013.1"/>
</dbReference>
<gene>
    <name evidence="7" type="primary">lptC</name>
    <name evidence="7" type="ORF">C0068_06065</name>
    <name evidence="8" type="ORF">D0911_11685</name>
</gene>
<comment type="caution">
    <text evidence="7">The sequence shown here is derived from an EMBL/GenBank/DDBJ whole genome shotgun (WGS) entry which is preliminary data.</text>
</comment>
<evidence type="ECO:0000256" key="2">
    <source>
        <dbReference type="ARBA" id="ARBA00022519"/>
    </source>
</evidence>
<dbReference type="GO" id="GO:0017089">
    <property type="term" value="F:glycolipid transfer activity"/>
    <property type="evidence" value="ECO:0007669"/>
    <property type="project" value="TreeGrafter"/>
</dbReference>
<dbReference type="PANTHER" id="PTHR37481:SF1">
    <property type="entry name" value="LIPOPOLYSACCHARIDE EXPORT SYSTEM PROTEIN LPTC"/>
    <property type="match status" value="1"/>
</dbReference>
<proteinExistence type="predicted"/>
<evidence type="ECO:0000313" key="7">
    <source>
        <dbReference type="EMBL" id="POP53522.1"/>
    </source>
</evidence>
<evidence type="ECO:0000256" key="3">
    <source>
        <dbReference type="ARBA" id="ARBA00022692"/>
    </source>
</evidence>
<sequence>MKGFNFFTLLSVLSAITALAGTVVYLTQYSESGKLSIADQFEAIPDADSHLTKVTGLKYSANGDIAYQWRAKSAERLISDGSVTLKEPFYVGNIAEQRPWTASALAGRLSQDGEQLVLTDTVLVKDLIRQAEISTEALNINLENSEVSTPLALTLKLRSGTTHSTGMQASLKDERVELLNQVKGRYEPY</sequence>
<evidence type="ECO:0000256" key="1">
    <source>
        <dbReference type="ARBA" id="ARBA00022475"/>
    </source>
</evidence>
<keyword evidence="2" id="KW-0997">Cell inner membrane</keyword>
<name>A0A2S4HHP4_9GAMM</name>
<dbReference type="Proteomes" id="UP000237222">
    <property type="component" value="Unassembled WGS sequence"/>
</dbReference>
<dbReference type="GO" id="GO:0015221">
    <property type="term" value="F:lipopolysaccharide transmembrane transporter activity"/>
    <property type="evidence" value="ECO:0007669"/>
    <property type="project" value="InterPro"/>
</dbReference>
<evidence type="ECO:0000313" key="9">
    <source>
        <dbReference type="Proteomes" id="UP000237222"/>
    </source>
</evidence>
<dbReference type="InterPro" id="IPR026265">
    <property type="entry name" value="LptC"/>
</dbReference>
<keyword evidence="1" id="KW-1003">Cell membrane</keyword>
<dbReference type="Gene3D" id="2.60.450.10">
    <property type="entry name" value="Lipopolysaccharide (LPS) transport protein A like domain"/>
    <property type="match status" value="1"/>
</dbReference>
<dbReference type="Proteomes" id="UP000274695">
    <property type="component" value="Unassembled WGS sequence"/>
</dbReference>
<protein>
    <submittedName>
        <fullName evidence="7">LPS export ABC transporter periplasmic protein LptC</fullName>
    </submittedName>
</protein>
<organism evidence="7 9">
    <name type="scientific">Zhongshania marina</name>
    <dbReference type="NCBI Taxonomy" id="2304603"/>
    <lineage>
        <taxon>Bacteria</taxon>
        <taxon>Pseudomonadati</taxon>
        <taxon>Pseudomonadota</taxon>
        <taxon>Gammaproteobacteria</taxon>
        <taxon>Cellvibrionales</taxon>
        <taxon>Spongiibacteraceae</taxon>
        <taxon>Zhongshania</taxon>
    </lineage>
</organism>
<evidence type="ECO:0000313" key="8">
    <source>
        <dbReference type="EMBL" id="RNL61614.1"/>
    </source>
</evidence>
<dbReference type="OrthoDB" id="5733457at2"/>
<feature type="signal peptide" evidence="6">
    <location>
        <begin position="1"/>
        <end position="20"/>
    </location>
</feature>
<keyword evidence="4" id="KW-1133">Transmembrane helix</keyword>
<evidence type="ECO:0000256" key="4">
    <source>
        <dbReference type="ARBA" id="ARBA00022989"/>
    </source>
</evidence>
<dbReference type="GO" id="GO:0005886">
    <property type="term" value="C:plasma membrane"/>
    <property type="evidence" value="ECO:0007669"/>
    <property type="project" value="InterPro"/>
</dbReference>
<keyword evidence="3" id="KW-0812">Transmembrane</keyword>
<reference evidence="7" key="1">
    <citation type="submission" date="2018-01" db="EMBL/GenBank/DDBJ databases">
        <authorList>
            <person name="Yu X.-D."/>
        </authorList>
    </citation>
    <scope>NUCLEOTIDE SEQUENCE</scope>
    <source>
        <strain evidence="7">ZX-21</strain>
    </source>
</reference>
<reference evidence="8 10" key="2">
    <citation type="submission" date="2018-10" db="EMBL/GenBank/DDBJ databases">
        <title>Draft genome sequence of Zhongshania sp. DSW25-10.</title>
        <authorList>
            <person name="Oh J."/>
        </authorList>
    </citation>
    <scope>NUCLEOTIDE SEQUENCE [LARGE SCALE GENOMIC DNA]</scope>
    <source>
        <strain evidence="8 10">DSW25-10</strain>
    </source>
</reference>
<dbReference type="PANTHER" id="PTHR37481">
    <property type="entry name" value="LIPOPOLYSACCHARIDE EXPORT SYSTEM PROTEIN LPTC"/>
    <property type="match status" value="1"/>
</dbReference>
<keyword evidence="5" id="KW-0472">Membrane</keyword>
<dbReference type="EMBL" id="PQGG01000013">
    <property type="protein sequence ID" value="POP53522.1"/>
    <property type="molecule type" value="Genomic_DNA"/>
</dbReference>
<evidence type="ECO:0000256" key="5">
    <source>
        <dbReference type="ARBA" id="ARBA00023136"/>
    </source>
</evidence>
<keyword evidence="10" id="KW-1185">Reference proteome</keyword>
<keyword evidence="6" id="KW-0732">Signal</keyword>
<dbReference type="Pfam" id="PF06835">
    <property type="entry name" value="LptC"/>
    <property type="match status" value="1"/>
</dbReference>
<dbReference type="GO" id="GO:0030288">
    <property type="term" value="C:outer membrane-bounded periplasmic space"/>
    <property type="evidence" value="ECO:0007669"/>
    <property type="project" value="TreeGrafter"/>
</dbReference>
<dbReference type="InterPro" id="IPR010664">
    <property type="entry name" value="LipoPS_assembly_LptC-rel"/>
</dbReference>